<organism evidence="2 3">
    <name type="scientific">Agromyces salentinus</name>
    <dbReference type="NCBI Taxonomy" id="269421"/>
    <lineage>
        <taxon>Bacteria</taxon>
        <taxon>Bacillati</taxon>
        <taxon>Actinomycetota</taxon>
        <taxon>Actinomycetes</taxon>
        <taxon>Micrococcales</taxon>
        <taxon>Microbacteriaceae</taxon>
        <taxon>Agromyces</taxon>
    </lineage>
</organism>
<name>A0ABN2MUX2_9MICO</name>
<feature type="region of interest" description="Disordered" evidence="1">
    <location>
        <begin position="1"/>
        <end position="47"/>
    </location>
</feature>
<sequence length="66" mass="7060">MGVTDDRTAGRGADDEVHRRSSRARAGSEEHDMSSPDIDPASTHIPAIESVDITAYLPNPEDEPSA</sequence>
<protein>
    <submittedName>
        <fullName evidence="2">Uncharacterized protein</fullName>
    </submittedName>
</protein>
<dbReference type="EMBL" id="BAAANK010000007">
    <property type="protein sequence ID" value="GAA1839558.1"/>
    <property type="molecule type" value="Genomic_DNA"/>
</dbReference>
<evidence type="ECO:0000313" key="2">
    <source>
        <dbReference type="EMBL" id="GAA1839558.1"/>
    </source>
</evidence>
<reference evidence="2 3" key="1">
    <citation type="journal article" date="2019" name="Int. J. Syst. Evol. Microbiol.">
        <title>The Global Catalogue of Microorganisms (GCM) 10K type strain sequencing project: providing services to taxonomists for standard genome sequencing and annotation.</title>
        <authorList>
            <consortium name="The Broad Institute Genomics Platform"/>
            <consortium name="The Broad Institute Genome Sequencing Center for Infectious Disease"/>
            <person name="Wu L."/>
            <person name="Ma J."/>
        </authorList>
    </citation>
    <scope>NUCLEOTIDE SEQUENCE [LARGE SCALE GENOMIC DNA]</scope>
    <source>
        <strain evidence="2 3">JCM 14323</strain>
    </source>
</reference>
<proteinExistence type="predicted"/>
<dbReference type="Proteomes" id="UP001501746">
    <property type="component" value="Unassembled WGS sequence"/>
</dbReference>
<feature type="compositionally biased region" description="Basic and acidic residues" evidence="1">
    <location>
        <begin position="1"/>
        <end position="19"/>
    </location>
</feature>
<gene>
    <name evidence="2" type="ORF">GCM10009750_26880</name>
</gene>
<accession>A0ABN2MUX2</accession>
<evidence type="ECO:0000256" key="1">
    <source>
        <dbReference type="SAM" id="MobiDB-lite"/>
    </source>
</evidence>
<keyword evidence="3" id="KW-1185">Reference proteome</keyword>
<evidence type="ECO:0000313" key="3">
    <source>
        <dbReference type="Proteomes" id="UP001501746"/>
    </source>
</evidence>
<comment type="caution">
    <text evidence="2">The sequence shown here is derived from an EMBL/GenBank/DDBJ whole genome shotgun (WGS) entry which is preliminary data.</text>
</comment>